<proteinExistence type="inferred from homology"/>
<dbReference type="SUPFAM" id="SSF74788">
    <property type="entry name" value="Cullin repeat-like"/>
    <property type="match status" value="1"/>
</dbReference>
<reference evidence="6 7" key="1">
    <citation type="submission" date="2024-01" db="EMBL/GenBank/DDBJ databases">
        <title>The genomes of 5 underutilized Papilionoideae crops provide insights into root nodulation and disease resistanc.</title>
        <authorList>
            <person name="Jiang F."/>
        </authorList>
    </citation>
    <scope>NUCLEOTIDE SEQUENCE [LARGE SCALE GENOMIC DNA]</scope>
    <source>
        <strain evidence="6">LVBAO_FW01</strain>
        <tissue evidence="6">Leaves</tissue>
    </source>
</reference>
<dbReference type="EMBL" id="JAYMYQ010000007">
    <property type="protein sequence ID" value="KAK7321505.1"/>
    <property type="molecule type" value="Genomic_DNA"/>
</dbReference>
<feature type="transmembrane region" description="Helical" evidence="4">
    <location>
        <begin position="138"/>
        <end position="171"/>
    </location>
</feature>
<feature type="domain" description="Exocyst complex subunit Exo70 C-terminal" evidence="5">
    <location>
        <begin position="316"/>
        <end position="657"/>
    </location>
</feature>
<evidence type="ECO:0000256" key="3">
    <source>
        <dbReference type="RuleBase" id="RU365026"/>
    </source>
</evidence>
<dbReference type="Pfam" id="PF03081">
    <property type="entry name" value="Exo70_C"/>
    <property type="match status" value="1"/>
</dbReference>
<dbReference type="GO" id="GO:0015031">
    <property type="term" value="P:protein transport"/>
    <property type="evidence" value="ECO:0007669"/>
    <property type="project" value="UniProtKB-KW"/>
</dbReference>
<keyword evidence="4" id="KW-1133">Transmembrane helix</keyword>
<evidence type="ECO:0000256" key="1">
    <source>
        <dbReference type="ARBA" id="ARBA00006756"/>
    </source>
</evidence>
<protein>
    <recommendedName>
        <fullName evidence="3">Exocyst subunit Exo70 family protein</fullName>
    </recommendedName>
</protein>
<feature type="transmembrane region" description="Helical" evidence="4">
    <location>
        <begin position="79"/>
        <end position="97"/>
    </location>
</feature>
<feature type="transmembrane region" description="Helical" evidence="4">
    <location>
        <begin position="48"/>
        <end position="67"/>
    </location>
</feature>
<dbReference type="InterPro" id="IPR016159">
    <property type="entry name" value="Cullin_repeat-like_dom_sf"/>
</dbReference>
<keyword evidence="7" id="KW-1185">Reference proteome</keyword>
<dbReference type="GO" id="GO:0005546">
    <property type="term" value="F:phosphatidylinositol-4,5-bisphosphate binding"/>
    <property type="evidence" value="ECO:0007669"/>
    <property type="project" value="InterPro"/>
</dbReference>
<keyword evidence="2 3" id="KW-0813">Transport</keyword>
<comment type="caution">
    <text evidence="6">The sequence shown here is derived from an EMBL/GenBank/DDBJ whole genome shotgun (WGS) entry which is preliminary data.</text>
</comment>
<comment type="function">
    <text evidence="3">Component of the exocyst complex.</text>
</comment>
<dbReference type="InterPro" id="IPR004140">
    <property type="entry name" value="Exo70"/>
</dbReference>
<comment type="similarity">
    <text evidence="1 3">Belongs to the EXO70 family.</text>
</comment>
<keyword evidence="4" id="KW-0812">Transmembrane</keyword>
<evidence type="ECO:0000259" key="5">
    <source>
        <dbReference type="Pfam" id="PF03081"/>
    </source>
</evidence>
<evidence type="ECO:0000256" key="4">
    <source>
        <dbReference type="SAM" id="Phobius"/>
    </source>
</evidence>
<dbReference type="PANTHER" id="PTHR12542">
    <property type="entry name" value="EXOCYST COMPLEX PROTEIN EXO70"/>
    <property type="match status" value="1"/>
</dbReference>
<dbReference type="Gene3D" id="1.20.1280.170">
    <property type="entry name" value="Exocyst complex component Exo70"/>
    <property type="match status" value="1"/>
</dbReference>
<dbReference type="AlphaFoldDB" id="A0AAN9KPN2"/>
<name>A0AAN9KPN2_CANGL</name>
<gene>
    <name evidence="6" type="ORF">VNO77_32225</name>
</gene>
<accession>A0AAN9KPN2</accession>
<feature type="transmembrane region" description="Helical" evidence="4">
    <location>
        <begin position="20"/>
        <end position="42"/>
    </location>
</feature>
<keyword evidence="3" id="KW-0268">Exocytosis</keyword>
<keyword evidence="3" id="KW-0653">Protein transport</keyword>
<dbReference type="GO" id="GO:0000145">
    <property type="term" value="C:exocyst"/>
    <property type="evidence" value="ECO:0007669"/>
    <property type="project" value="InterPro"/>
</dbReference>
<dbReference type="InterPro" id="IPR046364">
    <property type="entry name" value="Exo70_C"/>
</dbReference>
<evidence type="ECO:0000256" key="2">
    <source>
        <dbReference type="ARBA" id="ARBA00022448"/>
    </source>
</evidence>
<keyword evidence="4" id="KW-0472">Membrane</keyword>
<feature type="transmembrane region" description="Helical" evidence="4">
    <location>
        <begin position="109"/>
        <end position="126"/>
    </location>
</feature>
<evidence type="ECO:0000313" key="7">
    <source>
        <dbReference type="Proteomes" id="UP001367508"/>
    </source>
</evidence>
<dbReference type="Proteomes" id="UP001367508">
    <property type="component" value="Unassembled WGS sequence"/>
</dbReference>
<organism evidence="6 7">
    <name type="scientific">Canavalia gladiata</name>
    <name type="common">Sword bean</name>
    <name type="synonym">Dolichos gladiatus</name>
    <dbReference type="NCBI Taxonomy" id="3824"/>
    <lineage>
        <taxon>Eukaryota</taxon>
        <taxon>Viridiplantae</taxon>
        <taxon>Streptophyta</taxon>
        <taxon>Embryophyta</taxon>
        <taxon>Tracheophyta</taxon>
        <taxon>Spermatophyta</taxon>
        <taxon>Magnoliopsida</taxon>
        <taxon>eudicotyledons</taxon>
        <taxon>Gunneridae</taxon>
        <taxon>Pentapetalae</taxon>
        <taxon>rosids</taxon>
        <taxon>fabids</taxon>
        <taxon>Fabales</taxon>
        <taxon>Fabaceae</taxon>
        <taxon>Papilionoideae</taxon>
        <taxon>50 kb inversion clade</taxon>
        <taxon>NPAAA clade</taxon>
        <taxon>indigoferoid/millettioid clade</taxon>
        <taxon>Phaseoleae</taxon>
        <taxon>Canavalia</taxon>
    </lineage>
</organism>
<dbReference type="PANTHER" id="PTHR12542:SF180">
    <property type="entry name" value="EXOCYST SUBUNIT EXO70 FAMILY PROTEIN"/>
    <property type="match status" value="1"/>
</dbReference>
<sequence>MKSLSLQIPRWMMQQEAWRFAGFASTVVELVCYALSSSFNFLFGEWNVLKIFLYSVFSFFICYMILFAKECKLSRRPRVKAHSAFLILTITSVYSFFFDKVVNGKPDAYSLISCAAFAIMSLSLSISRQSQCEFQVDLLYFFLGCLIVQLMKIKLLLAIIGACFSYALVILRISLNATTHDEYLEIQDKHSVIIEVDSQQLASTNLSTTMQRLMTCMRTLEEAYSNLTDKLLEDNSEFAVTESDLNLVMEAIPSETINDLRETATFMANFGFGKECADVFITCRRKRLEECLISEVFGLEEINMEEKHVEDSMIGRWTKAFKIAIRILFPCERQLCYRVFSASDNCFAEICGGTAIQLLNFADKVASGGTSKWRLWQILDMFETLRDLIPEFESLFPVSLVNEAIETKNRLGEASRDIFMKLGSVIFGAPKLRVPPPSNGGLHPVTGFVRGYLVSSYRSRRILEHILQEYPKVVKGRRTCFSFSEQMESVMELLERRLAAQSKNYISLSLRYFYMMNNRRYIEDMEKEQEQETISSDGWFRKTRDRVQQNLELYRRNSWDLVLDLLKLDSNELVVSNVAADSMKDKLNLFNRQFKEMCSIQSKWFLSDKQLREQIIMSLENILLPAYGNFIGRFHDVLGGHAYEYIKFGIFDIQDGLNHLFFGSMWKSKKP</sequence>
<dbReference type="GO" id="GO:0006887">
    <property type="term" value="P:exocytosis"/>
    <property type="evidence" value="ECO:0007669"/>
    <property type="project" value="UniProtKB-KW"/>
</dbReference>
<evidence type="ECO:0000313" key="6">
    <source>
        <dbReference type="EMBL" id="KAK7321505.1"/>
    </source>
</evidence>